<evidence type="ECO:0000313" key="2">
    <source>
        <dbReference type="EMBL" id="KAJ1519260.1"/>
    </source>
</evidence>
<feature type="transmembrane region" description="Helical" evidence="1">
    <location>
        <begin position="112"/>
        <end position="132"/>
    </location>
</feature>
<proteinExistence type="predicted"/>
<keyword evidence="1" id="KW-0472">Membrane</keyword>
<comment type="caution">
    <text evidence="2">The sequence shown here is derived from an EMBL/GenBank/DDBJ whole genome shotgun (WGS) entry which is preliminary data.</text>
</comment>
<dbReference type="EMBL" id="JAPTSV010000016">
    <property type="protein sequence ID" value="KAJ1519260.1"/>
    <property type="molecule type" value="Genomic_DNA"/>
</dbReference>
<dbReference type="Proteomes" id="UP001075354">
    <property type="component" value="Chromosome 16"/>
</dbReference>
<gene>
    <name evidence="2" type="ORF">ONE63_004561</name>
</gene>
<protein>
    <submittedName>
        <fullName evidence="2">Uncharacterized protein</fullName>
    </submittedName>
</protein>
<keyword evidence="1" id="KW-0812">Transmembrane</keyword>
<feature type="transmembrane region" description="Helical" evidence="1">
    <location>
        <begin position="81"/>
        <end position="100"/>
    </location>
</feature>
<name>A0AAV7X2M5_9NEOP</name>
<keyword evidence="1" id="KW-1133">Transmembrane helix</keyword>
<sequence>MGCWRTWFGVMLLFRVIFHVGAAVLAVIDLRDRNIVAIDEIAGHYVYIRATLGYIAACGATLAAALSCYPWSEKKYGRMPVYGFLHLGYFVMVVYMVFVFKVSDLSFIRRVYGVFVTTWFIALSLVLDVFTFTSAAFDRPQKSQPCPVHSASPVTPVFTSPQPDRGFYPPQRPYQAPYQAPYQVPYQGPYHGPYPGGSHPGALPGTYQATASATHQGSFQVMYQPPR</sequence>
<reference evidence="2" key="1">
    <citation type="submission" date="2022-12" db="EMBL/GenBank/DDBJ databases">
        <title>Chromosome-level genome assembly of the bean flower thrips Megalurothrips usitatus.</title>
        <authorList>
            <person name="Ma L."/>
            <person name="Liu Q."/>
            <person name="Li H."/>
            <person name="Cai W."/>
        </authorList>
    </citation>
    <scope>NUCLEOTIDE SEQUENCE</scope>
    <source>
        <strain evidence="2">Cailab_2022a</strain>
    </source>
</reference>
<feature type="transmembrane region" description="Helical" evidence="1">
    <location>
        <begin position="7"/>
        <end position="28"/>
    </location>
</feature>
<organism evidence="2 3">
    <name type="scientific">Megalurothrips usitatus</name>
    <name type="common">bean blossom thrips</name>
    <dbReference type="NCBI Taxonomy" id="439358"/>
    <lineage>
        <taxon>Eukaryota</taxon>
        <taxon>Metazoa</taxon>
        <taxon>Ecdysozoa</taxon>
        <taxon>Arthropoda</taxon>
        <taxon>Hexapoda</taxon>
        <taxon>Insecta</taxon>
        <taxon>Pterygota</taxon>
        <taxon>Neoptera</taxon>
        <taxon>Paraneoptera</taxon>
        <taxon>Thysanoptera</taxon>
        <taxon>Terebrantia</taxon>
        <taxon>Thripoidea</taxon>
        <taxon>Thripidae</taxon>
        <taxon>Megalurothrips</taxon>
    </lineage>
</organism>
<feature type="transmembrane region" description="Helical" evidence="1">
    <location>
        <begin position="48"/>
        <end position="69"/>
    </location>
</feature>
<accession>A0AAV7X2M5</accession>
<evidence type="ECO:0000256" key="1">
    <source>
        <dbReference type="SAM" id="Phobius"/>
    </source>
</evidence>
<keyword evidence="3" id="KW-1185">Reference proteome</keyword>
<evidence type="ECO:0000313" key="3">
    <source>
        <dbReference type="Proteomes" id="UP001075354"/>
    </source>
</evidence>
<dbReference type="AlphaFoldDB" id="A0AAV7X2M5"/>